<evidence type="ECO:0000313" key="3">
    <source>
        <dbReference type="Proteomes" id="UP000792457"/>
    </source>
</evidence>
<evidence type="ECO:0000256" key="1">
    <source>
        <dbReference type="SAM" id="MobiDB-lite"/>
    </source>
</evidence>
<dbReference type="Proteomes" id="UP000792457">
    <property type="component" value="Unassembled WGS sequence"/>
</dbReference>
<organism evidence="2 3">
    <name type="scientific">Ladona fulva</name>
    <name type="common">Scarce chaser dragonfly</name>
    <name type="synonym">Libellula fulva</name>
    <dbReference type="NCBI Taxonomy" id="123851"/>
    <lineage>
        <taxon>Eukaryota</taxon>
        <taxon>Metazoa</taxon>
        <taxon>Ecdysozoa</taxon>
        <taxon>Arthropoda</taxon>
        <taxon>Hexapoda</taxon>
        <taxon>Insecta</taxon>
        <taxon>Pterygota</taxon>
        <taxon>Palaeoptera</taxon>
        <taxon>Odonata</taxon>
        <taxon>Epiprocta</taxon>
        <taxon>Anisoptera</taxon>
        <taxon>Libelluloidea</taxon>
        <taxon>Libellulidae</taxon>
        <taxon>Ladona</taxon>
    </lineage>
</organism>
<name>A0A8K0KJ23_LADFU</name>
<comment type="caution">
    <text evidence="2">The sequence shown here is derived from an EMBL/GenBank/DDBJ whole genome shotgun (WGS) entry which is preliminary data.</text>
</comment>
<accession>A0A8K0KJ23</accession>
<feature type="region of interest" description="Disordered" evidence="1">
    <location>
        <begin position="219"/>
        <end position="331"/>
    </location>
</feature>
<reference evidence="2" key="2">
    <citation type="submission" date="2017-10" db="EMBL/GenBank/DDBJ databases">
        <title>Ladona fulva Genome sequencing and assembly.</title>
        <authorList>
            <person name="Murali S."/>
            <person name="Richards S."/>
            <person name="Bandaranaike D."/>
            <person name="Bellair M."/>
            <person name="Blankenburg K."/>
            <person name="Chao H."/>
            <person name="Dinh H."/>
            <person name="Doddapaneni H."/>
            <person name="Dugan-Rocha S."/>
            <person name="Elkadiri S."/>
            <person name="Gnanaolivu R."/>
            <person name="Hernandez B."/>
            <person name="Skinner E."/>
            <person name="Javaid M."/>
            <person name="Lee S."/>
            <person name="Li M."/>
            <person name="Ming W."/>
            <person name="Munidasa M."/>
            <person name="Muniz J."/>
            <person name="Nguyen L."/>
            <person name="Hughes D."/>
            <person name="Osuji N."/>
            <person name="Pu L.-L."/>
            <person name="Puazo M."/>
            <person name="Qu C."/>
            <person name="Quiroz J."/>
            <person name="Raj R."/>
            <person name="Weissenberger G."/>
            <person name="Xin Y."/>
            <person name="Zou X."/>
            <person name="Han Y."/>
            <person name="Worley K."/>
            <person name="Muzny D."/>
            <person name="Gibbs R."/>
        </authorList>
    </citation>
    <scope>NUCLEOTIDE SEQUENCE</scope>
    <source>
        <strain evidence="2">Sampled in the wild</strain>
    </source>
</reference>
<sequence>MKLKTTLHFKTSAKRLAEGYVMDARFTSTKIRVASTEDHRKLCTALDAANLQHYTYATEKVKTTKVVITGIPRDITTDRVADLLGRGGYAVRHVSQITKFADNVPEKTRQFTATIDKIPGAPDPLRISRLGPYNVRTQHYRGGTEVITCFRCLRFGHRASACKMQVRCNKCAGDHASRTCNPPTEDILCANCGGAHVASSKNCPRYIEYLDRRTRQLTKTLTTSKGKQEGRSTAPRPALRKEGVAYAAVAAGKPNPRAEPLLPNPSPEEAATKQLQPAEKKKAAGDISGPQKTDGPKPSTSHTAEKKKVAENTKAPLESTTEEEAKKGVAVNKDWANVGLIAETLAEANTKEERAILCRLLSKIAEANLQ</sequence>
<protein>
    <recommendedName>
        <fullName evidence="4">Gag-like protein</fullName>
    </recommendedName>
</protein>
<gene>
    <name evidence="2" type="ORF">J437_LFUL015387</name>
</gene>
<proteinExistence type="predicted"/>
<keyword evidence="3" id="KW-1185">Reference proteome</keyword>
<evidence type="ECO:0000313" key="2">
    <source>
        <dbReference type="EMBL" id="KAG8235765.1"/>
    </source>
</evidence>
<reference evidence="2" key="1">
    <citation type="submission" date="2013-04" db="EMBL/GenBank/DDBJ databases">
        <authorList>
            <person name="Qu J."/>
            <person name="Murali S.C."/>
            <person name="Bandaranaike D."/>
            <person name="Bellair M."/>
            <person name="Blankenburg K."/>
            <person name="Chao H."/>
            <person name="Dinh H."/>
            <person name="Doddapaneni H."/>
            <person name="Downs B."/>
            <person name="Dugan-Rocha S."/>
            <person name="Elkadiri S."/>
            <person name="Gnanaolivu R.D."/>
            <person name="Hernandez B."/>
            <person name="Javaid M."/>
            <person name="Jayaseelan J.C."/>
            <person name="Lee S."/>
            <person name="Li M."/>
            <person name="Ming W."/>
            <person name="Munidasa M."/>
            <person name="Muniz J."/>
            <person name="Nguyen L."/>
            <person name="Ongeri F."/>
            <person name="Osuji N."/>
            <person name="Pu L.-L."/>
            <person name="Puazo M."/>
            <person name="Qu C."/>
            <person name="Quiroz J."/>
            <person name="Raj R."/>
            <person name="Weissenberger G."/>
            <person name="Xin Y."/>
            <person name="Zou X."/>
            <person name="Han Y."/>
            <person name="Richards S."/>
            <person name="Worley K."/>
            <person name="Muzny D."/>
            <person name="Gibbs R."/>
        </authorList>
    </citation>
    <scope>NUCLEOTIDE SEQUENCE</scope>
    <source>
        <strain evidence="2">Sampled in the wild</strain>
    </source>
</reference>
<dbReference type="OrthoDB" id="10044176at2759"/>
<evidence type="ECO:0008006" key="4">
    <source>
        <dbReference type="Google" id="ProtNLM"/>
    </source>
</evidence>
<dbReference type="EMBL" id="KZ308946">
    <property type="protein sequence ID" value="KAG8235765.1"/>
    <property type="molecule type" value="Genomic_DNA"/>
</dbReference>
<dbReference type="AlphaFoldDB" id="A0A8K0KJ23"/>